<name>A0ABV9YGP0_9PSEU</name>
<feature type="domain" description="ANTAR" evidence="4">
    <location>
        <begin position="177"/>
        <end position="238"/>
    </location>
</feature>
<keyword evidence="1" id="KW-0805">Transcription regulation</keyword>
<reference evidence="6" key="1">
    <citation type="journal article" date="2019" name="Int. J. Syst. Evol. Microbiol.">
        <title>The Global Catalogue of Microorganisms (GCM) 10K type strain sequencing project: providing services to taxonomists for standard genome sequencing and annotation.</title>
        <authorList>
            <consortium name="The Broad Institute Genomics Platform"/>
            <consortium name="The Broad Institute Genome Sequencing Center for Infectious Disease"/>
            <person name="Wu L."/>
            <person name="Ma J."/>
        </authorList>
    </citation>
    <scope>NUCLEOTIDE SEQUENCE [LARGE SCALE GENOMIC DNA]</scope>
    <source>
        <strain evidence="6">CGMCC 4.7093</strain>
    </source>
</reference>
<keyword evidence="2" id="KW-0804">Transcription</keyword>
<evidence type="ECO:0000256" key="1">
    <source>
        <dbReference type="ARBA" id="ARBA00023015"/>
    </source>
</evidence>
<protein>
    <submittedName>
        <fullName evidence="5">GAF and ANTAR domain-containing protein</fullName>
    </submittedName>
</protein>
<proteinExistence type="predicted"/>
<keyword evidence="6" id="KW-1185">Reference proteome</keyword>
<gene>
    <name evidence="5" type="ORF">ACFPBZ_06865</name>
</gene>
<dbReference type="SUPFAM" id="SSF55781">
    <property type="entry name" value="GAF domain-like"/>
    <property type="match status" value="1"/>
</dbReference>
<sequence>MSETREAQVVDTFLALTDTLVHDFDALDILTMLAERCTELLDVSAAGIILADGQGRLSVAAASSERSRLLEVFAVAIDGGPCVDCVRGGVQVLCDDLLGAEAQERWSRYARGASEAGFRATHALPMRLRDDVIGVLTLLHTGPHTLTTEDARLGQALADAATVGLVHERAVRRAETVQEQLQGALNSRIIVEQAKGVLAAHSHLGPHATIGPDEAFVLLRSHARAHGQRLTELARGLVDRSVDPTTVLGVSA</sequence>
<evidence type="ECO:0000313" key="6">
    <source>
        <dbReference type="Proteomes" id="UP001595947"/>
    </source>
</evidence>
<dbReference type="Pfam" id="PF03861">
    <property type="entry name" value="ANTAR"/>
    <property type="match status" value="1"/>
</dbReference>
<dbReference type="Proteomes" id="UP001595947">
    <property type="component" value="Unassembled WGS sequence"/>
</dbReference>
<evidence type="ECO:0000259" key="4">
    <source>
        <dbReference type="SMART" id="SM01012"/>
    </source>
</evidence>
<dbReference type="InterPro" id="IPR005561">
    <property type="entry name" value="ANTAR"/>
</dbReference>
<feature type="domain" description="GAF" evidence="3">
    <location>
        <begin position="25"/>
        <end position="175"/>
    </location>
</feature>
<dbReference type="InterPro" id="IPR029016">
    <property type="entry name" value="GAF-like_dom_sf"/>
</dbReference>
<dbReference type="Gene3D" id="3.30.450.40">
    <property type="match status" value="1"/>
</dbReference>
<evidence type="ECO:0000256" key="2">
    <source>
        <dbReference type="ARBA" id="ARBA00023163"/>
    </source>
</evidence>
<dbReference type="Gene3D" id="1.10.10.10">
    <property type="entry name" value="Winged helix-like DNA-binding domain superfamily/Winged helix DNA-binding domain"/>
    <property type="match status" value="1"/>
</dbReference>
<dbReference type="EMBL" id="JBHSIV010000005">
    <property type="protein sequence ID" value="MFC5061920.1"/>
    <property type="molecule type" value="Genomic_DNA"/>
</dbReference>
<organism evidence="5 6">
    <name type="scientific">Actinomycetospora atypica</name>
    <dbReference type="NCBI Taxonomy" id="1290095"/>
    <lineage>
        <taxon>Bacteria</taxon>
        <taxon>Bacillati</taxon>
        <taxon>Actinomycetota</taxon>
        <taxon>Actinomycetes</taxon>
        <taxon>Pseudonocardiales</taxon>
        <taxon>Pseudonocardiaceae</taxon>
        <taxon>Actinomycetospora</taxon>
    </lineage>
</organism>
<dbReference type="PIRSF" id="PIRSF036625">
    <property type="entry name" value="GAF_ANTAR"/>
    <property type="match status" value="1"/>
</dbReference>
<dbReference type="InterPro" id="IPR036388">
    <property type="entry name" value="WH-like_DNA-bd_sf"/>
</dbReference>
<dbReference type="RefSeq" id="WP_378035272.1">
    <property type="nucleotide sequence ID" value="NZ_JBHSIV010000005.1"/>
</dbReference>
<evidence type="ECO:0000313" key="5">
    <source>
        <dbReference type="EMBL" id="MFC5061920.1"/>
    </source>
</evidence>
<dbReference type="SMART" id="SM00065">
    <property type="entry name" value="GAF"/>
    <property type="match status" value="1"/>
</dbReference>
<evidence type="ECO:0000259" key="3">
    <source>
        <dbReference type="SMART" id="SM00065"/>
    </source>
</evidence>
<dbReference type="Pfam" id="PF13185">
    <property type="entry name" value="GAF_2"/>
    <property type="match status" value="1"/>
</dbReference>
<dbReference type="InterPro" id="IPR012074">
    <property type="entry name" value="GAF_ANTAR"/>
</dbReference>
<dbReference type="SMART" id="SM01012">
    <property type="entry name" value="ANTAR"/>
    <property type="match status" value="1"/>
</dbReference>
<accession>A0ABV9YGP0</accession>
<comment type="caution">
    <text evidence="5">The sequence shown here is derived from an EMBL/GenBank/DDBJ whole genome shotgun (WGS) entry which is preliminary data.</text>
</comment>
<dbReference type="InterPro" id="IPR003018">
    <property type="entry name" value="GAF"/>
</dbReference>